<accession>A0ABP6LJT1</accession>
<evidence type="ECO:0000259" key="10">
    <source>
        <dbReference type="Pfam" id="PF04261"/>
    </source>
</evidence>
<evidence type="ECO:0000313" key="13">
    <source>
        <dbReference type="Proteomes" id="UP001501035"/>
    </source>
</evidence>
<keyword evidence="13" id="KW-1185">Reference proteome</keyword>
<comment type="cofactor">
    <cofactor evidence="1">
        <name>heme b</name>
        <dbReference type="ChEBI" id="CHEBI:60344"/>
    </cofactor>
</comment>
<dbReference type="Proteomes" id="UP001501035">
    <property type="component" value="Unassembled WGS sequence"/>
</dbReference>
<evidence type="ECO:0000313" key="12">
    <source>
        <dbReference type="EMBL" id="GAA3045312.1"/>
    </source>
</evidence>
<evidence type="ECO:0000256" key="6">
    <source>
        <dbReference type="ARBA" id="ARBA00023002"/>
    </source>
</evidence>
<evidence type="ECO:0000256" key="8">
    <source>
        <dbReference type="ARBA" id="ARBA00025737"/>
    </source>
</evidence>
<gene>
    <name evidence="12" type="ORF">GCM10010528_25750</name>
</gene>
<protein>
    <submittedName>
        <fullName evidence="12">Dyp-type peroxidase</fullName>
    </submittedName>
</protein>
<evidence type="ECO:0000256" key="1">
    <source>
        <dbReference type="ARBA" id="ARBA00001970"/>
    </source>
</evidence>
<keyword evidence="2 12" id="KW-0575">Peroxidase</keyword>
<dbReference type="NCBIfam" id="TIGR01413">
    <property type="entry name" value="Dyp_perox_fam"/>
    <property type="match status" value="1"/>
</dbReference>
<dbReference type="Pfam" id="PF04261">
    <property type="entry name" value="Dyp_perox_N"/>
    <property type="match status" value="1"/>
</dbReference>
<proteinExistence type="inferred from homology"/>
<dbReference type="PANTHER" id="PTHR30521">
    <property type="entry name" value="DEFERROCHELATASE/PEROXIDASE"/>
    <property type="match status" value="1"/>
</dbReference>
<reference evidence="13" key="1">
    <citation type="journal article" date="2019" name="Int. J. Syst. Evol. Microbiol.">
        <title>The Global Catalogue of Microorganisms (GCM) 10K type strain sequencing project: providing services to taxonomists for standard genome sequencing and annotation.</title>
        <authorList>
            <consortium name="The Broad Institute Genomics Platform"/>
            <consortium name="The Broad Institute Genome Sequencing Center for Infectious Disease"/>
            <person name="Wu L."/>
            <person name="Ma J."/>
        </authorList>
    </citation>
    <scope>NUCLEOTIDE SEQUENCE [LARGE SCALE GENOMIC DNA]</scope>
    <source>
        <strain evidence="13">JCM 14234</strain>
    </source>
</reference>
<dbReference type="Pfam" id="PF20628">
    <property type="entry name" value="Dyp_perox_C"/>
    <property type="match status" value="1"/>
</dbReference>
<evidence type="ECO:0000256" key="7">
    <source>
        <dbReference type="ARBA" id="ARBA00023004"/>
    </source>
</evidence>
<keyword evidence="5 9" id="KW-0732">Signal</keyword>
<organism evidence="12 13">
    <name type="scientific">Gordonia defluvii</name>
    <dbReference type="NCBI Taxonomy" id="283718"/>
    <lineage>
        <taxon>Bacteria</taxon>
        <taxon>Bacillati</taxon>
        <taxon>Actinomycetota</taxon>
        <taxon>Actinomycetes</taxon>
        <taxon>Mycobacteriales</taxon>
        <taxon>Gordoniaceae</taxon>
        <taxon>Gordonia</taxon>
    </lineage>
</organism>
<evidence type="ECO:0000256" key="3">
    <source>
        <dbReference type="ARBA" id="ARBA00022617"/>
    </source>
</evidence>
<comment type="similarity">
    <text evidence="8">Belongs to the DyP-type peroxidase family.</text>
</comment>
<evidence type="ECO:0000256" key="9">
    <source>
        <dbReference type="SAM" id="SignalP"/>
    </source>
</evidence>
<dbReference type="PANTHER" id="PTHR30521:SF4">
    <property type="entry name" value="DEFERROCHELATASE"/>
    <property type="match status" value="1"/>
</dbReference>
<feature type="domain" description="Dyp-type peroxidase C-terminal" evidence="11">
    <location>
        <begin position="209"/>
        <end position="386"/>
    </location>
</feature>
<evidence type="ECO:0000256" key="2">
    <source>
        <dbReference type="ARBA" id="ARBA00022559"/>
    </source>
</evidence>
<sequence length="398" mass="42644">MPDSPSARLSLSRRRLLTGSAAVLGAAGIGAAAATAATRSEATAPTVPFFGPHQAGITTPPQAHAHYIALDLRPGAGADEAVALLKLWTTDGARLTAGTSALADTEPELAQAPARLTMTVGFGPTFFDRVGQSGRRPPSVRQLPHFQIDRLEERWTGGDLLLRVASDDPVTAAHAVRVLLKNVRTLATIRWTQRGFRNAVGTHAPGQTMRNLMGNLDGTVNPTPGADVDGVVWADGSGQQWFAGGTTMVVRRIAMLLDTWDELDPDARDLTMGRRQDSGAPLTGTLEHDVPDFTRTRDGIPIIPANSHIARAHARTPAERFLRQAYNYDDPPPAGTTTNAGLIFVTYQRDIDTQFLPVQRRLAQADALNTWTRPIGSAVFAIPPGVHDGQFLGQGLFE</sequence>
<dbReference type="InterPro" id="IPR006311">
    <property type="entry name" value="TAT_signal"/>
</dbReference>
<dbReference type="PROSITE" id="PS51318">
    <property type="entry name" value="TAT"/>
    <property type="match status" value="1"/>
</dbReference>
<dbReference type="SUPFAM" id="SSF54909">
    <property type="entry name" value="Dimeric alpha+beta barrel"/>
    <property type="match status" value="1"/>
</dbReference>
<dbReference type="InterPro" id="IPR006314">
    <property type="entry name" value="Dyp_peroxidase"/>
</dbReference>
<keyword evidence="3" id="KW-0349">Heme</keyword>
<dbReference type="InterPro" id="IPR048327">
    <property type="entry name" value="Dyp_perox_N"/>
</dbReference>
<evidence type="ECO:0000256" key="4">
    <source>
        <dbReference type="ARBA" id="ARBA00022723"/>
    </source>
</evidence>
<keyword evidence="6" id="KW-0560">Oxidoreductase</keyword>
<comment type="caution">
    <text evidence="12">The sequence shown here is derived from an EMBL/GenBank/DDBJ whole genome shotgun (WGS) entry which is preliminary data.</text>
</comment>
<feature type="signal peptide" evidence="9">
    <location>
        <begin position="1"/>
        <end position="36"/>
    </location>
</feature>
<evidence type="ECO:0000256" key="5">
    <source>
        <dbReference type="ARBA" id="ARBA00022729"/>
    </source>
</evidence>
<dbReference type="InterPro" id="IPR011008">
    <property type="entry name" value="Dimeric_a/b-barrel"/>
</dbReference>
<dbReference type="PROSITE" id="PS51404">
    <property type="entry name" value="DYP_PEROXIDASE"/>
    <property type="match status" value="1"/>
</dbReference>
<name>A0ABP6LJT1_9ACTN</name>
<evidence type="ECO:0000259" key="11">
    <source>
        <dbReference type="Pfam" id="PF20628"/>
    </source>
</evidence>
<feature type="domain" description="Dyp-type peroxidase N-terminal" evidence="10">
    <location>
        <begin position="54"/>
        <end position="197"/>
    </location>
</feature>
<dbReference type="GO" id="GO:0004601">
    <property type="term" value="F:peroxidase activity"/>
    <property type="evidence" value="ECO:0007669"/>
    <property type="project" value="UniProtKB-KW"/>
</dbReference>
<dbReference type="EMBL" id="BAAAVS010000054">
    <property type="protein sequence ID" value="GAA3045312.1"/>
    <property type="molecule type" value="Genomic_DNA"/>
</dbReference>
<keyword evidence="7" id="KW-0408">Iron</keyword>
<keyword evidence="4" id="KW-0479">Metal-binding</keyword>
<feature type="chain" id="PRO_5046650417" evidence="9">
    <location>
        <begin position="37"/>
        <end position="398"/>
    </location>
</feature>
<dbReference type="InterPro" id="IPR048328">
    <property type="entry name" value="Dyp_perox_C"/>
</dbReference>